<dbReference type="EMBL" id="MN741027">
    <property type="protein sequence ID" value="QHU23376.1"/>
    <property type="molecule type" value="Genomic_DNA"/>
</dbReference>
<sequence>MDTCKANKCIRNKDISYDGVGRCQYNDFKRCSKKVYKDGFCKRCYEPDKRINNKHWIPDQLWKRDGIYGEPYDFPYHKTKKEREWVEMIHTVHPHIRPIQKDTIKKETAEEKIAKIIVWLDNNSDKINYKLGSELKELLT</sequence>
<reference evidence="1" key="1">
    <citation type="journal article" date="2020" name="Nature">
        <title>Giant virus diversity and host interactions through global metagenomics.</title>
        <authorList>
            <person name="Schulz F."/>
            <person name="Roux S."/>
            <person name="Paez-Espino D."/>
            <person name="Jungbluth S."/>
            <person name="Walsh D.A."/>
            <person name="Denef V.J."/>
            <person name="McMahon K.D."/>
            <person name="Konstantinidis K.T."/>
            <person name="Eloe-Fadrosh E.A."/>
            <person name="Kyrpides N.C."/>
            <person name="Woyke T."/>
        </authorList>
    </citation>
    <scope>NUCLEOTIDE SEQUENCE</scope>
    <source>
        <strain evidence="1">GVMAG-S-ERX555907-94</strain>
    </source>
</reference>
<organism evidence="1">
    <name type="scientific">viral metagenome</name>
    <dbReference type="NCBI Taxonomy" id="1070528"/>
    <lineage>
        <taxon>unclassified sequences</taxon>
        <taxon>metagenomes</taxon>
        <taxon>organismal metagenomes</taxon>
    </lineage>
</organism>
<accession>A0A6C0L1Y9</accession>
<dbReference type="AlphaFoldDB" id="A0A6C0L1Y9"/>
<protein>
    <submittedName>
        <fullName evidence="1">Uncharacterized protein</fullName>
    </submittedName>
</protein>
<name>A0A6C0L1Y9_9ZZZZ</name>
<evidence type="ECO:0000313" key="1">
    <source>
        <dbReference type="EMBL" id="QHU23376.1"/>
    </source>
</evidence>
<proteinExistence type="predicted"/>